<dbReference type="Gene3D" id="3.90.1150.10">
    <property type="entry name" value="Aspartate Aminotransferase, domain 1"/>
    <property type="match status" value="1"/>
</dbReference>
<dbReference type="PANTHER" id="PTHR43586:SF15">
    <property type="entry name" value="BLR3095 PROTEIN"/>
    <property type="match status" value="1"/>
</dbReference>
<dbReference type="InterPro" id="IPR015421">
    <property type="entry name" value="PyrdxlP-dep_Trfase_major"/>
</dbReference>
<gene>
    <name evidence="2" type="ORF">GCM10009808_13170</name>
</gene>
<feature type="domain" description="Aminotransferase class V" evidence="1">
    <location>
        <begin position="18"/>
        <end position="340"/>
    </location>
</feature>
<dbReference type="InterPro" id="IPR015422">
    <property type="entry name" value="PyrdxlP-dep_Trfase_small"/>
</dbReference>
<protein>
    <recommendedName>
        <fullName evidence="1">Aminotransferase class V domain-containing protein</fullName>
    </recommendedName>
</protein>
<evidence type="ECO:0000259" key="1">
    <source>
        <dbReference type="Pfam" id="PF00266"/>
    </source>
</evidence>
<keyword evidence="3" id="KW-1185">Reference proteome</keyword>
<name>A0ABN2I1N3_9MICO</name>
<dbReference type="Proteomes" id="UP001501690">
    <property type="component" value="Unassembled WGS sequence"/>
</dbReference>
<reference evidence="2 3" key="1">
    <citation type="journal article" date="2019" name="Int. J. Syst. Evol. Microbiol.">
        <title>The Global Catalogue of Microorganisms (GCM) 10K type strain sequencing project: providing services to taxonomists for standard genome sequencing and annotation.</title>
        <authorList>
            <consortium name="The Broad Institute Genomics Platform"/>
            <consortium name="The Broad Institute Genome Sequencing Center for Infectious Disease"/>
            <person name="Wu L."/>
            <person name="Ma J."/>
        </authorList>
    </citation>
    <scope>NUCLEOTIDE SEQUENCE [LARGE SCALE GENOMIC DNA]</scope>
    <source>
        <strain evidence="2 3">JCM 15577</strain>
    </source>
</reference>
<comment type="caution">
    <text evidence="2">The sequence shown here is derived from an EMBL/GenBank/DDBJ whole genome shotgun (WGS) entry which is preliminary data.</text>
</comment>
<dbReference type="Pfam" id="PF00266">
    <property type="entry name" value="Aminotran_5"/>
    <property type="match status" value="1"/>
</dbReference>
<accession>A0ABN2I1N3</accession>
<dbReference type="Gene3D" id="3.40.640.10">
    <property type="entry name" value="Type I PLP-dependent aspartate aminotransferase-like (Major domain)"/>
    <property type="match status" value="1"/>
</dbReference>
<organism evidence="2 3">
    <name type="scientific">Microbacterium sediminicola</name>
    <dbReference type="NCBI Taxonomy" id="415210"/>
    <lineage>
        <taxon>Bacteria</taxon>
        <taxon>Bacillati</taxon>
        <taxon>Actinomycetota</taxon>
        <taxon>Actinomycetes</taxon>
        <taxon>Micrococcales</taxon>
        <taxon>Microbacteriaceae</taxon>
        <taxon>Microbacterium</taxon>
    </lineage>
</organism>
<evidence type="ECO:0000313" key="3">
    <source>
        <dbReference type="Proteomes" id="UP001501690"/>
    </source>
</evidence>
<dbReference type="SUPFAM" id="SSF53383">
    <property type="entry name" value="PLP-dependent transferases"/>
    <property type="match status" value="1"/>
</dbReference>
<sequence length="374" mass="39300">MAGQLESYVDSFDEQPGYLDWAAFGPLSPEVRSEVHADAELLGTGRRSSVDLVNEHVDQSRVTAAAMLAVREDQVVIQPSASHGLQQAIYGLSGDLLLSRAEFPSLTVAVTRAEACGADVSAHWVEPDRGFMSPEVIRDALTEEVTAVAVSLVDFRTGYLTDLSAIRDVIGDRLLIVDAIQGLGVVDADYASADVVCANGYKWLRAGHGTGVASYSDRAMERITPVLSGYVGAEGGLPVDEVTAPVTDARAFLVSKADSLASARLGTALREIQDAGIDEVAAAVAARATRVIEIADEAGIAVLTPREEQYRAGIVTLVPEAQDAGPLSAELANAGVTTTARGGTIRVSAHAGTDDETLEMFQGALTAFAAMRSW</sequence>
<proteinExistence type="predicted"/>
<dbReference type="PANTHER" id="PTHR43586">
    <property type="entry name" value="CYSTEINE DESULFURASE"/>
    <property type="match status" value="1"/>
</dbReference>
<dbReference type="RefSeq" id="WP_344070627.1">
    <property type="nucleotide sequence ID" value="NZ_BAAAPL010000001.1"/>
</dbReference>
<evidence type="ECO:0000313" key="2">
    <source>
        <dbReference type="EMBL" id="GAA1697084.1"/>
    </source>
</evidence>
<dbReference type="InterPro" id="IPR000192">
    <property type="entry name" value="Aminotrans_V_dom"/>
</dbReference>
<dbReference type="InterPro" id="IPR015424">
    <property type="entry name" value="PyrdxlP-dep_Trfase"/>
</dbReference>
<dbReference type="EMBL" id="BAAAPL010000001">
    <property type="protein sequence ID" value="GAA1697084.1"/>
    <property type="molecule type" value="Genomic_DNA"/>
</dbReference>